<dbReference type="GO" id="GO:0005506">
    <property type="term" value="F:iron ion binding"/>
    <property type="evidence" value="ECO:0007669"/>
    <property type="project" value="InterPro"/>
</dbReference>
<dbReference type="SUPFAM" id="SSF48264">
    <property type="entry name" value="Cytochrome P450"/>
    <property type="match status" value="1"/>
</dbReference>
<dbReference type="InterPro" id="IPR001128">
    <property type="entry name" value="Cyt_P450"/>
</dbReference>
<dbReference type="PRINTS" id="PR00465">
    <property type="entry name" value="EP450IV"/>
</dbReference>
<evidence type="ECO:0000256" key="4">
    <source>
        <dbReference type="ARBA" id="ARBA00023002"/>
    </source>
</evidence>
<protein>
    <recommendedName>
        <fullName evidence="10">Cytochrome P450</fullName>
    </recommendedName>
</protein>
<keyword evidence="7" id="KW-0472">Membrane</keyword>
<evidence type="ECO:0000256" key="3">
    <source>
        <dbReference type="ARBA" id="ARBA00022723"/>
    </source>
</evidence>
<keyword evidence="5 6" id="KW-0408">Iron</keyword>
<accession>A0AAN6GDY1</accession>
<dbReference type="Proteomes" id="UP001176521">
    <property type="component" value="Unassembled WGS sequence"/>
</dbReference>
<feature type="binding site" description="axial binding residue" evidence="6">
    <location>
        <position position="507"/>
    </location>
    <ligand>
        <name>heme</name>
        <dbReference type="ChEBI" id="CHEBI:30413"/>
    </ligand>
    <ligandPart>
        <name>Fe</name>
        <dbReference type="ChEBI" id="CHEBI:18248"/>
    </ligandPart>
</feature>
<proteinExistence type="inferred from homology"/>
<keyword evidence="4" id="KW-0560">Oxidoreductase</keyword>
<evidence type="ECO:0000256" key="7">
    <source>
        <dbReference type="SAM" id="Phobius"/>
    </source>
</evidence>
<dbReference type="EMBL" id="JAPDMQ010000282">
    <property type="protein sequence ID" value="KAK0528171.1"/>
    <property type="molecule type" value="Genomic_DNA"/>
</dbReference>
<organism evidence="8 9">
    <name type="scientific">Tilletia horrida</name>
    <dbReference type="NCBI Taxonomy" id="155126"/>
    <lineage>
        <taxon>Eukaryota</taxon>
        <taxon>Fungi</taxon>
        <taxon>Dikarya</taxon>
        <taxon>Basidiomycota</taxon>
        <taxon>Ustilaginomycotina</taxon>
        <taxon>Exobasidiomycetes</taxon>
        <taxon>Tilletiales</taxon>
        <taxon>Tilletiaceae</taxon>
        <taxon>Tilletia</taxon>
    </lineage>
</organism>
<dbReference type="PRINTS" id="PR00385">
    <property type="entry name" value="P450"/>
</dbReference>
<name>A0AAN6GDY1_9BASI</name>
<dbReference type="GO" id="GO:0020037">
    <property type="term" value="F:heme binding"/>
    <property type="evidence" value="ECO:0007669"/>
    <property type="project" value="InterPro"/>
</dbReference>
<evidence type="ECO:0000313" key="9">
    <source>
        <dbReference type="Proteomes" id="UP001176521"/>
    </source>
</evidence>
<feature type="transmembrane region" description="Helical" evidence="7">
    <location>
        <begin position="15"/>
        <end position="36"/>
    </location>
</feature>
<reference evidence="8" key="1">
    <citation type="journal article" date="2023" name="PhytoFront">
        <title>Draft Genome Resources of Seven Strains of Tilletia horrida, Causal Agent of Kernel Smut of Rice.</title>
        <authorList>
            <person name="Khanal S."/>
            <person name="Antony Babu S."/>
            <person name="Zhou X.G."/>
        </authorList>
    </citation>
    <scope>NUCLEOTIDE SEQUENCE</scope>
    <source>
        <strain evidence="8">TX3</strain>
    </source>
</reference>
<keyword evidence="9" id="KW-1185">Reference proteome</keyword>
<dbReference type="PANTHER" id="PTHR24305">
    <property type="entry name" value="CYTOCHROME P450"/>
    <property type="match status" value="1"/>
</dbReference>
<evidence type="ECO:0000256" key="2">
    <source>
        <dbReference type="ARBA" id="ARBA00010617"/>
    </source>
</evidence>
<dbReference type="InterPro" id="IPR036396">
    <property type="entry name" value="Cyt_P450_sf"/>
</dbReference>
<dbReference type="InterPro" id="IPR002403">
    <property type="entry name" value="Cyt_P450_E_grp-IV"/>
</dbReference>
<keyword evidence="6" id="KW-0349">Heme</keyword>
<comment type="cofactor">
    <cofactor evidence="1 6">
        <name>heme</name>
        <dbReference type="ChEBI" id="CHEBI:30413"/>
    </cofactor>
</comment>
<evidence type="ECO:0000313" key="8">
    <source>
        <dbReference type="EMBL" id="KAK0528171.1"/>
    </source>
</evidence>
<dbReference type="Pfam" id="PF00067">
    <property type="entry name" value="p450"/>
    <property type="match status" value="1"/>
</dbReference>
<dbReference type="AlphaFoldDB" id="A0AAN6GDY1"/>
<dbReference type="GO" id="GO:0004497">
    <property type="term" value="F:monooxygenase activity"/>
    <property type="evidence" value="ECO:0007669"/>
    <property type="project" value="InterPro"/>
</dbReference>
<sequence>MVDIDVLASVGRVDLVTAAQLGLVLFLLAVVLRPIVHFIRRPYASNLTVLPHEPVKHFFWGSWPNDAEVGGHFEKYLLKTIKQHGPVNSVTLMGRRPMIVVGDHRAANKFLLQTPYNRVPLINNIIRRHAGAGLLTTEGAQHRRQRKVAHPAFTMPAVYDMTPIFHEKAADLITRLRRKVAADDASTSKEYGSRVDIAKDLFSAALDIIGAAGFDYQFNSLLGSGETSALEKAFYDCLHLLTTGTLYSAMRALLNDPAEKAGRLLGIKEQAHLDNAKKLVDGISTELVKRAKASGTSGKDLLTLMVRANTSEELKDHQRLSDEELASLVPVFLFAGHETTATALSWSMLALVDRESGKRIQERLRKELTSDPSFAWRDSPSTLDSLPYLDSFTREVMRFYCPVRSLPRQVPYDDVLPLAHPIKLNDGTTVSEIKVKKHQTVTIPISWINRDESLWGPDGNVFKAERWLPAGHEFKGPESELDIDPSVKELRGVWSNLATFGAGPQQCIGVRMAIMEFKTLIAHLVTNFEFLPPSLPNEPPVEIDAVMEIVAHPTIKGDKSKELAMPVRLKALA</sequence>
<comment type="caution">
    <text evidence="8">The sequence shown here is derived from an EMBL/GenBank/DDBJ whole genome shotgun (WGS) entry which is preliminary data.</text>
</comment>
<keyword evidence="3 6" id="KW-0479">Metal-binding</keyword>
<dbReference type="Gene3D" id="1.10.630.10">
    <property type="entry name" value="Cytochrome P450"/>
    <property type="match status" value="1"/>
</dbReference>
<keyword evidence="7" id="KW-0812">Transmembrane</keyword>
<dbReference type="PANTHER" id="PTHR24305:SF166">
    <property type="entry name" value="CYTOCHROME P450 12A4, MITOCHONDRIAL-RELATED"/>
    <property type="match status" value="1"/>
</dbReference>
<evidence type="ECO:0008006" key="10">
    <source>
        <dbReference type="Google" id="ProtNLM"/>
    </source>
</evidence>
<gene>
    <name evidence="8" type="ORF">OC842_004629</name>
</gene>
<comment type="similarity">
    <text evidence="2">Belongs to the cytochrome P450 family.</text>
</comment>
<evidence type="ECO:0000256" key="1">
    <source>
        <dbReference type="ARBA" id="ARBA00001971"/>
    </source>
</evidence>
<dbReference type="GO" id="GO:0016705">
    <property type="term" value="F:oxidoreductase activity, acting on paired donors, with incorporation or reduction of molecular oxygen"/>
    <property type="evidence" value="ECO:0007669"/>
    <property type="project" value="InterPro"/>
</dbReference>
<evidence type="ECO:0000256" key="5">
    <source>
        <dbReference type="ARBA" id="ARBA00023004"/>
    </source>
</evidence>
<dbReference type="InterPro" id="IPR050121">
    <property type="entry name" value="Cytochrome_P450_monoxygenase"/>
</dbReference>
<evidence type="ECO:0000256" key="6">
    <source>
        <dbReference type="PIRSR" id="PIRSR602403-1"/>
    </source>
</evidence>
<keyword evidence="7" id="KW-1133">Transmembrane helix</keyword>